<evidence type="ECO:0000256" key="8">
    <source>
        <dbReference type="ARBA" id="ARBA00023004"/>
    </source>
</evidence>
<feature type="binding site" evidence="13">
    <location>
        <position position="370"/>
    </location>
    <ligand>
        <name>heme</name>
        <dbReference type="ChEBI" id="CHEBI:30413"/>
    </ligand>
</feature>
<dbReference type="Proteomes" id="UP000244915">
    <property type="component" value="Chromosome 1"/>
</dbReference>
<dbReference type="PANTHER" id="PTHR42821">
    <property type="entry name" value="CATALASE"/>
    <property type="match status" value="1"/>
</dbReference>
<evidence type="ECO:0000256" key="3">
    <source>
        <dbReference type="ARBA" id="ARBA00012314"/>
    </source>
</evidence>
<dbReference type="EC" id="1.11.1.6" evidence="3 10"/>
<feature type="active site" evidence="11">
    <location>
        <position position="76"/>
    </location>
</feature>
<keyword evidence="6 10" id="KW-0479">Metal-binding</keyword>
<dbReference type="GO" id="GO:0020037">
    <property type="term" value="F:heme binding"/>
    <property type="evidence" value="ECO:0007669"/>
    <property type="project" value="UniProtKB-UniRule"/>
</dbReference>
<feature type="active site" evidence="11">
    <location>
        <position position="149"/>
    </location>
</feature>
<evidence type="ECO:0000256" key="11">
    <source>
        <dbReference type="PIRSR" id="PIRSR038927-1"/>
    </source>
</evidence>
<dbReference type="KEGG" id="ypac:CEW88_03800"/>
<evidence type="ECO:0000256" key="15">
    <source>
        <dbReference type="SAM" id="MobiDB-lite"/>
    </source>
</evidence>
<gene>
    <name evidence="17" type="ORF">CEW88_03800</name>
</gene>
<feature type="binding site" evidence="13">
    <location>
        <position position="162"/>
    </location>
    <ligand>
        <name>heme</name>
        <dbReference type="ChEBI" id="CHEBI:30413"/>
    </ligand>
</feature>
<dbReference type="InterPro" id="IPR010582">
    <property type="entry name" value="Catalase_immune_responsive"/>
</dbReference>
<dbReference type="FunFam" id="2.40.180.10:FF:000003">
    <property type="entry name" value="Catalase"/>
    <property type="match status" value="1"/>
</dbReference>
<dbReference type="PANTHER" id="PTHR42821:SF1">
    <property type="entry name" value="CATALASE-B"/>
    <property type="match status" value="1"/>
</dbReference>
<dbReference type="AlphaFoldDB" id="A0A2U8HAC8"/>
<dbReference type="InterPro" id="IPR029062">
    <property type="entry name" value="Class_I_gatase-like"/>
</dbReference>
<dbReference type="PRINTS" id="PR00067">
    <property type="entry name" value="CATALASE"/>
</dbReference>
<dbReference type="InterPro" id="IPR011614">
    <property type="entry name" value="Catalase_core"/>
</dbReference>
<dbReference type="CDD" id="cd03132">
    <property type="entry name" value="GATase1_catalase"/>
    <property type="match status" value="1"/>
</dbReference>
<keyword evidence="7 10" id="KW-0560">Oxidoreductase</keyword>
<dbReference type="OrthoDB" id="9761719at2"/>
<feature type="domain" description="Catalase core" evidence="16">
    <location>
        <begin position="29"/>
        <end position="417"/>
    </location>
</feature>
<dbReference type="PROSITE" id="PS00437">
    <property type="entry name" value="CATALASE_1"/>
    <property type="match status" value="1"/>
</dbReference>
<dbReference type="Gene3D" id="2.40.180.10">
    <property type="entry name" value="Catalase core domain"/>
    <property type="match status" value="1"/>
</dbReference>
<comment type="function">
    <text evidence="10">Decomposes hydrogen peroxide into water and oxygen; serves to protect cells from the toxic effects of hydrogen peroxide.</text>
</comment>
<feature type="binding site" evidence="13">
    <location>
        <position position="359"/>
    </location>
    <ligand>
        <name>heme</name>
        <dbReference type="ChEBI" id="CHEBI:30413"/>
    </ligand>
</feature>
<dbReference type="GO" id="GO:0046872">
    <property type="term" value="F:metal ion binding"/>
    <property type="evidence" value="ECO:0007669"/>
    <property type="project" value="UniProtKB-KW"/>
</dbReference>
<comment type="cofactor">
    <cofactor evidence="1 10 12">
        <name>heme</name>
        <dbReference type="ChEBI" id="CHEBI:30413"/>
    </cofactor>
</comment>
<evidence type="ECO:0000259" key="16">
    <source>
        <dbReference type="SMART" id="SM01060"/>
    </source>
</evidence>
<dbReference type="InterPro" id="IPR041399">
    <property type="entry name" value="Catalase_large_C"/>
</dbReference>
<dbReference type="InterPro" id="IPR024708">
    <property type="entry name" value="Catalase_AS"/>
</dbReference>
<dbReference type="Pfam" id="PF00199">
    <property type="entry name" value="Catalase"/>
    <property type="match status" value="1"/>
</dbReference>
<feature type="binding site" evidence="13">
    <location>
        <position position="73"/>
    </location>
    <ligand>
        <name>heme</name>
        <dbReference type="ChEBI" id="CHEBI:30413"/>
    </ligand>
</feature>
<keyword evidence="4 10" id="KW-0575">Peroxidase</keyword>
<dbReference type="InterPro" id="IPR020835">
    <property type="entry name" value="Catalase_sf"/>
</dbReference>
<evidence type="ECO:0000256" key="5">
    <source>
        <dbReference type="ARBA" id="ARBA00022617"/>
    </source>
</evidence>
<dbReference type="InterPro" id="IPR043156">
    <property type="entry name" value="Catalase_clade2_helical"/>
</dbReference>
<sequence length="685" mass="75921">MTMKDENDIRKGNGGETHQVAGDSNETMTTQVGMPISDDQNTLKVGQRGPHLIEDQVFREKIFHFDHERIPERVVHARGYGAHGTFELTEDLSDLTRAKVLTEVGEKTEVFVRFSTVAGNKGSPDLARDVRGFAVKFYTKEGNWDLVGNNIPVFFIQDAMKFPDLIHAAKQEPDRGFPQAQTAHDNFWDFISLMPEAMHMALWIMSDRTIPRSFRFMEGFGVHTFRLVNAEGKSSFVKFHWKPRLGMQSVLWDEAVKINGADPDFHRRDLWDAIQKGDYPQWDLGLQVFDEDFADSFDFDVLDATKLIPEEVVPVRRVGTLTLNRMVDNFFAETEQVAFQTGNIVPGIDHSNDPLLQGRNFSYLDTQLKRLGGPNFNHIPINAPKCPFAHLQQDGHMAMHNPKGRVNYEPNSLGEGPREDLERGFTSYPAEEAGEKRRIRSETFADHYSQARQFYLSQTDVEKGHIADAFVFELSKVERLSIRQRMVGHLMVVDEDLAKTVADGLGLTQMPSAATPARDVIQTDASPALSMLANPPDSFAGRKLGVLVTDGIDGGAFEALKSAAESAGAQVTVIAEKVGGVTTARGKTIAADEKLDGAPSVLFDAVAVLASEDGAAKLANMHGARTFLGDAFAHMKFIALTAEAKSGFWSDAVPEKADEGVFILDGKPDDFIAACKALRFWERAS</sequence>
<dbReference type="EMBL" id="CP022189">
    <property type="protein sequence ID" value="AWI82862.1"/>
    <property type="molecule type" value="Genomic_DNA"/>
</dbReference>
<evidence type="ECO:0000256" key="9">
    <source>
        <dbReference type="ARBA" id="ARBA00023324"/>
    </source>
</evidence>
<protein>
    <recommendedName>
        <fullName evidence="3 10">Catalase</fullName>
        <ecNumber evidence="3 10">1.11.1.6</ecNumber>
    </recommendedName>
</protein>
<dbReference type="InterPro" id="IPR024712">
    <property type="entry name" value="Catalase_clade2"/>
</dbReference>
<dbReference type="InterPro" id="IPR018028">
    <property type="entry name" value="Catalase"/>
</dbReference>
<dbReference type="GO" id="GO:0042744">
    <property type="term" value="P:hydrogen peroxide catabolic process"/>
    <property type="evidence" value="ECO:0007669"/>
    <property type="project" value="UniProtKB-UniRule"/>
</dbReference>
<accession>A0A2U8HAC8</accession>
<feature type="binding site" evidence="13">
    <location>
        <position position="113"/>
    </location>
    <ligand>
        <name>heme</name>
        <dbReference type="ChEBI" id="CHEBI:30413"/>
    </ligand>
</feature>
<dbReference type="SUPFAM" id="SSF52317">
    <property type="entry name" value="Class I glutamine amidotransferase-like"/>
    <property type="match status" value="1"/>
</dbReference>
<keyword evidence="9 10" id="KW-0376">Hydrogen peroxide</keyword>
<dbReference type="Pfam" id="PF06628">
    <property type="entry name" value="Catalase-rel"/>
    <property type="match status" value="1"/>
</dbReference>
<evidence type="ECO:0000256" key="14">
    <source>
        <dbReference type="RuleBase" id="RU000498"/>
    </source>
</evidence>
<evidence type="ECO:0000256" key="12">
    <source>
        <dbReference type="PIRSR" id="PIRSR038927-2"/>
    </source>
</evidence>
<feature type="region of interest" description="Disordered" evidence="15">
    <location>
        <begin position="1"/>
        <end position="43"/>
    </location>
</feature>
<reference evidence="17 18" key="1">
    <citation type="submission" date="2017-06" db="EMBL/GenBank/DDBJ databases">
        <title>Yangia sp. YSBP01 complete genome sequence.</title>
        <authorList>
            <person name="Woo J.-H."/>
            <person name="Kim H.-S."/>
        </authorList>
    </citation>
    <scope>NUCLEOTIDE SEQUENCE [LARGE SCALE GENOMIC DNA]</scope>
    <source>
        <strain evidence="17 18">YSBP01</strain>
    </source>
</reference>
<dbReference type="Gene3D" id="1.20.1370.20">
    <property type="match status" value="1"/>
</dbReference>
<evidence type="ECO:0000313" key="17">
    <source>
        <dbReference type="EMBL" id="AWI82862.1"/>
    </source>
</evidence>
<evidence type="ECO:0000256" key="13">
    <source>
        <dbReference type="PIRSR" id="PIRSR038927-3"/>
    </source>
</evidence>
<evidence type="ECO:0000313" key="18">
    <source>
        <dbReference type="Proteomes" id="UP000244915"/>
    </source>
</evidence>
<dbReference type="InterPro" id="IPR002226">
    <property type="entry name" value="Catalase_haem_BS"/>
</dbReference>
<dbReference type="GO" id="GO:0006979">
    <property type="term" value="P:response to oxidative stress"/>
    <property type="evidence" value="ECO:0007669"/>
    <property type="project" value="InterPro"/>
</dbReference>
<feature type="binding site" description="axial binding residue" evidence="12">
    <location>
        <position position="363"/>
    </location>
    <ligand>
        <name>heme</name>
        <dbReference type="ChEBI" id="CHEBI:30413"/>
    </ligand>
    <ligandPart>
        <name>Fe</name>
        <dbReference type="ChEBI" id="CHEBI:18248"/>
    </ligandPart>
</feature>
<comment type="similarity">
    <text evidence="2">Belongs to the catalase family. HPII subfamily.</text>
</comment>
<evidence type="ECO:0000256" key="2">
    <source>
        <dbReference type="ARBA" id="ARBA00010660"/>
    </source>
</evidence>
<evidence type="ECO:0000256" key="6">
    <source>
        <dbReference type="ARBA" id="ARBA00022723"/>
    </source>
</evidence>
<dbReference type="PROSITE" id="PS00438">
    <property type="entry name" value="CATALASE_2"/>
    <property type="match status" value="1"/>
</dbReference>
<dbReference type="GO" id="GO:0004096">
    <property type="term" value="F:catalase activity"/>
    <property type="evidence" value="ECO:0007669"/>
    <property type="project" value="UniProtKB-UniRule"/>
</dbReference>
<dbReference type="PIRSF" id="PIRSF038927">
    <property type="entry name" value="Catalase_clade2"/>
    <property type="match status" value="1"/>
</dbReference>
<dbReference type="PROSITE" id="PS51402">
    <property type="entry name" value="CATALASE_3"/>
    <property type="match status" value="1"/>
</dbReference>
<dbReference type="SMART" id="SM01060">
    <property type="entry name" value="Catalase"/>
    <property type="match status" value="1"/>
</dbReference>
<proteinExistence type="inferred from homology"/>
<dbReference type="Pfam" id="PF18011">
    <property type="entry name" value="Catalase_C"/>
    <property type="match status" value="1"/>
</dbReference>
<keyword evidence="5 10" id="KW-0349">Heme</keyword>
<evidence type="ECO:0000256" key="10">
    <source>
        <dbReference type="PIRNR" id="PIRNR038927"/>
    </source>
</evidence>
<keyword evidence="8 10" id="KW-0408">Iron</keyword>
<dbReference type="SUPFAM" id="SSF56634">
    <property type="entry name" value="Heme-dependent catalase-like"/>
    <property type="match status" value="1"/>
</dbReference>
<feature type="compositionally biased region" description="Polar residues" evidence="15">
    <location>
        <begin position="22"/>
        <end position="43"/>
    </location>
</feature>
<evidence type="ECO:0000256" key="1">
    <source>
        <dbReference type="ARBA" id="ARBA00001971"/>
    </source>
</evidence>
<feature type="compositionally biased region" description="Basic and acidic residues" evidence="15">
    <location>
        <begin position="1"/>
        <end position="13"/>
    </location>
</feature>
<dbReference type="GO" id="GO:0005829">
    <property type="term" value="C:cytosol"/>
    <property type="evidence" value="ECO:0007669"/>
    <property type="project" value="TreeGrafter"/>
</dbReference>
<organism evidence="17 18">
    <name type="scientific">Alloyangia pacifica</name>
    <dbReference type="NCBI Taxonomy" id="311180"/>
    <lineage>
        <taxon>Bacteria</taxon>
        <taxon>Pseudomonadati</taxon>
        <taxon>Pseudomonadota</taxon>
        <taxon>Alphaproteobacteria</taxon>
        <taxon>Rhodobacterales</taxon>
        <taxon>Roseobacteraceae</taxon>
        <taxon>Alloyangia</taxon>
    </lineage>
</organism>
<dbReference type="Gene3D" id="3.40.50.880">
    <property type="match status" value="1"/>
</dbReference>
<name>A0A2U8HAC8_9RHOB</name>
<comment type="catalytic activity">
    <reaction evidence="10 14">
        <text>2 H2O2 = O2 + 2 H2O</text>
        <dbReference type="Rhea" id="RHEA:20309"/>
        <dbReference type="ChEBI" id="CHEBI:15377"/>
        <dbReference type="ChEBI" id="CHEBI:15379"/>
        <dbReference type="ChEBI" id="CHEBI:16240"/>
        <dbReference type="EC" id="1.11.1.6"/>
    </reaction>
</comment>
<evidence type="ECO:0000256" key="4">
    <source>
        <dbReference type="ARBA" id="ARBA00022559"/>
    </source>
</evidence>
<evidence type="ECO:0000256" key="7">
    <source>
        <dbReference type="ARBA" id="ARBA00023002"/>
    </source>
</evidence>